<proteinExistence type="predicted"/>
<gene>
    <name evidence="1" type="ORF">DPEC_G00123920</name>
</gene>
<name>A0ACC2GRC2_DALPE</name>
<organism evidence="1 2">
    <name type="scientific">Dallia pectoralis</name>
    <name type="common">Alaska blackfish</name>
    <dbReference type="NCBI Taxonomy" id="75939"/>
    <lineage>
        <taxon>Eukaryota</taxon>
        <taxon>Metazoa</taxon>
        <taxon>Chordata</taxon>
        <taxon>Craniata</taxon>
        <taxon>Vertebrata</taxon>
        <taxon>Euteleostomi</taxon>
        <taxon>Actinopterygii</taxon>
        <taxon>Neopterygii</taxon>
        <taxon>Teleostei</taxon>
        <taxon>Protacanthopterygii</taxon>
        <taxon>Esociformes</taxon>
        <taxon>Umbridae</taxon>
        <taxon>Dallia</taxon>
    </lineage>
</organism>
<dbReference type="Proteomes" id="UP001157502">
    <property type="component" value="Chromosome 10"/>
</dbReference>
<sequence>MGGLGVCRASIGPPGVSRRSGSERGDACMSTARWVGGLGRGEGVGGRSLGRREQYSPLHGAFRLVIVTTKRLRGRSSTPAGTSRRQWDHSLACVGTGAASLARSRPLDPP</sequence>
<evidence type="ECO:0000313" key="1">
    <source>
        <dbReference type="EMBL" id="KAJ8006020.1"/>
    </source>
</evidence>
<protein>
    <submittedName>
        <fullName evidence="1">Uncharacterized protein</fullName>
    </submittedName>
</protein>
<dbReference type="EMBL" id="CM055737">
    <property type="protein sequence ID" value="KAJ8006020.1"/>
    <property type="molecule type" value="Genomic_DNA"/>
</dbReference>
<keyword evidence="2" id="KW-1185">Reference proteome</keyword>
<accession>A0ACC2GRC2</accession>
<evidence type="ECO:0000313" key="2">
    <source>
        <dbReference type="Proteomes" id="UP001157502"/>
    </source>
</evidence>
<reference evidence="1" key="1">
    <citation type="submission" date="2021-05" db="EMBL/GenBank/DDBJ databases">
        <authorList>
            <person name="Pan Q."/>
            <person name="Jouanno E."/>
            <person name="Zahm M."/>
            <person name="Klopp C."/>
            <person name="Cabau C."/>
            <person name="Louis A."/>
            <person name="Berthelot C."/>
            <person name="Parey E."/>
            <person name="Roest Crollius H."/>
            <person name="Montfort J."/>
            <person name="Robinson-Rechavi M."/>
            <person name="Bouchez O."/>
            <person name="Lampietro C."/>
            <person name="Lopez Roques C."/>
            <person name="Donnadieu C."/>
            <person name="Postlethwait J."/>
            <person name="Bobe J."/>
            <person name="Dillon D."/>
            <person name="Chandos A."/>
            <person name="von Hippel F."/>
            <person name="Guiguen Y."/>
        </authorList>
    </citation>
    <scope>NUCLEOTIDE SEQUENCE</scope>
    <source>
        <strain evidence="1">YG-Jan2019</strain>
    </source>
</reference>
<comment type="caution">
    <text evidence="1">The sequence shown here is derived from an EMBL/GenBank/DDBJ whole genome shotgun (WGS) entry which is preliminary data.</text>
</comment>